<evidence type="ECO:0000259" key="2">
    <source>
        <dbReference type="Pfam" id="PF16087"/>
    </source>
</evidence>
<dbReference type="InterPro" id="IPR032135">
    <property type="entry name" value="DUF4817"/>
</dbReference>
<organism evidence="3 4">
    <name type="scientific">Exocentrus adspersus</name>
    <dbReference type="NCBI Taxonomy" id="1586481"/>
    <lineage>
        <taxon>Eukaryota</taxon>
        <taxon>Metazoa</taxon>
        <taxon>Ecdysozoa</taxon>
        <taxon>Arthropoda</taxon>
        <taxon>Hexapoda</taxon>
        <taxon>Insecta</taxon>
        <taxon>Pterygota</taxon>
        <taxon>Neoptera</taxon>
        <taxon>Endopterygota</taxon>
        <taxon>Coleoptera</taxon>
        <taxon>Polyphaga</taxon>
        <taxon>Cucujiformia</taxon>
        <taxon>Chrysomeloidea</taxon>
        <taxon>Cerambycidae</taxon>
        <taxon>Lamiinae</taxon>
        <taxon>Acanthocinini</taxon>
        <taxon>Exocentrus</taxon>
    </lineage>
</organism>
<reference evidence="3 4" key="1">
    <citation type="journal article" date="2023" name="Insect Mol. Biol.">
        <title>Genome sequencing provides insights into the evolution of gene families encoding plant cell wall-degrading enzymes in longhorned beetles.</title>
        <authorList>
            <person name="Shin N.R."/>
            <person name="Okamura Y."/>
            <person name="Kirsch R."/>
            <person name="Pauchet Y."/>
        </authorList>
    </citation>
    <scope>NUCLEOTIDE SEQUENCE [LARGE SCALE GENOMIC DNA]</scope>
    <source>
        <strain evidence="3">EAD_L_NR</strain>
    </source>
</reference>
<protein>
    <recommendedName>
        <fullName evidence="2">DUF4817 domain-containing protein</fullName>
    </recommendedName>
</protein>
<dbReference type="PANTHER" id="PTHR47326">
    <property type="entry name" value="TRANSPOSABLE ELEMENT TC3 TRANSPOSASE-LIKE PROTEIN"/>
    <property type="match status" value="1"/>
</dbReference>
<dbReference type="AlphaFoldDB" id="A0AAV8VHT3"/>
<feature type="transmembrane region" description="Helical" evidence="1">
    <location>
        <begin position="6"/>
        <end position="28"/>
    </location>
</feature>
<dbReference type="InterPro" id="IPR036397">
    <property type="entry name" value="RNaseH_sf"/>
</dbReference>
<dbReference type="GO" id="GO:0003676">
    <property type="term" value="F:nucleic acid binding"/>
    <property type="evidence" value="ECO:0007669"/>
    <property type="project" value="InterPro"/>
</dbReference>
<dbReference type="EMBL" id="JANEYG010000085">
    <property type="protein sequence ID" value="KAJ8913892.1"/>
    <property type="molecule type" value="Genomic_DNA"/>
</dbReference>
<accession>A0AAV8VHT3</accession>
<evidence type="ECO:0000313" key="3">
    <source>
        <dbReference type="EMBL" id="KAJ8913892.1"/>
    </source>
</evidence>
<dbReference type="Proteomes" id="UP001159042">
    <property type="component" value="Unassembled WGS sequence"/>
</dbReference>
<name>A0AAV8VHT3_9CUCU</name>
<keyword evidence="1" id="KW-0472">Membrane</keyword>
<evidence type="ECO:0000256" key="1">
    <source>
        <dbReference type="SAM" id="Phobius"/>
    </source>
</evidence>
<proteinExistence type="predicted"/>
<feature type="non-terminal residue" evidence="3">
    <location>
        <position position="1"/>
    </location>
</feature>
<keyword evidence="4" id="KW-1185">Reference proteome</keyword>
<dbReference type="Pfam" id="PF16087">
    <property type="entry name" value="DUF4817"/>
    <property type="match status" value="1"/>
</dbReference>
<sequence length="267" mass="31128">CVDLIWCATFFFFLFLGFVLFAIMDFTFGEYADMHLMYGLASCNALEARRLYKERFPDRRLPERKTFERVDQRLRETGTVPKAKRNCGNQINRGEVPEEDILNAIEVDPSISVRKLAAQFNFPKTTVFRIFKEQQLYPYHLQKVHALLPDDFLRRMEFANWVLHRHRNNENFIGSVLFTDEAGFSKNGIINSHNLHLWADANPRASLVTHHQHQFEPINAWAGIIGRHLIGPFVLPRRLTGEIYLQFIQNDYLLLTILSSLELGSSK</sequence>
<dbReference type="PANTHER" id="PTHR47326:SF1">
    <property type="entry name" value="HTH PSQ-TYPE DOMAIN-CONTAINING PROTEIN"/>
    <property type="match status" value="1"/>
</dbReference>
<comment type="caution">
    <text evidence="3">The sequence shown here is derived from an EMBL/GenBank/DDBJ whole genome shotgun (WGS) entry which is preliminary data.</text>
</comment>
<gene>
    <name evidence="3" type="ORF">NQ315_005689</name>
</gene>
<evidence type="ECO:0000313" key="4">
    <source>
        <dbReference type="Proteomes" id="UP001159042"/>
    </source>
</evidence>
<dbReference type="Gene3D" id="3.30.420.10">
    <property type="entry name" value="Ribonuclease H-like superfamily/Ribonuclease H"/>
    <property type="match status" value="1"/>
</dbReference>
<keyword evidence="1" id="KW-1133">Transmembrane helix</keyword>
<keyword evidence="1" id="KW-0812">Transmembrane</keyword>
<feature type="domain" description="DUF4817" evidence="2">
    <location>
        <begin position="27"/>
        <end position="80"/>
    </location>
</feature>